<proteinExistence type="predicted"/>
<accession>A0A0V0ZUS8</accession>
<keyword evidence="2" id="KW-1185">Reference proteome</keyword>
<evidence type="ECO:0000313" key="1">
    <source>
        <dbReference type="EMBL" id="KRY16325.1"/>
    </source>
</evidence>
<name>A0A0V0ZUS8_9BILA</name>
<organism evidence="1 2">
    <name type="scientific">Trichinella patagoniensis</name>
    <dbReference type="NCBI Taxonomy" id="990121"/>
    <lineage>
        <taxon>Eukaryota</taxon>
        <taxon>Metazoa</taxon>
        <taxon>Ecdysozoa</taxon>
        <taxon>Nematoda</taxon>
        <taxon>Enoplea</taxon>
        <taxon>Dorylaimia</taxon>
        <taxon>Trichinellida</taxon>
        <taxon>Trichinellidae</taxon>
        <taxon>Trichinella</taxon>
    </lineage>
</organism>
<gene>
    <name evidence="1" type="ORF">T12_9549</name>
</gene>
<comment type="caution">
    <text evidence="1">The sequence shown here is derived from an EMBL/GenBank/DDBJ whole genome shotgun (WGS) entry which is preliminary data.</text>
</comment>
<dbReference type="EMBL" id="JYDQ01000080">
    <property type="protein sequence ID" value="KRY16325.1"/>
    <property type="molecule type" value="Genomic_DNA"/>
</dbReference>
<dbReference type="Proteomes" id="UP000054783">
    <property type="component" value="Unassembled WGS sequence"/>
</dbReference>
<dbReference type="AlphaFoldDB" id="A0A0V0ZUS8"/>
<sequence>MNTLPWASEIHLFLLFQQSRITLAIWLCAVEYAADCVRCVVYNLIFDLNISQSHKYLRNISRDADEKLQAIG</sequence>
<protein>
    <submittedName>
        <fullName evidence="1">Uncharacterized protein</fullName>
    </submittedName>
</protein>
<evidence type="ECO:0000313" key="2">
    <source>
        <dbReference type="Proteomes" id="UP000054783"/>
    </source>
</evidence>
<reference evidence="1 2" key="1">
    <citation type="submission" date="2015-01" db="EMBL/GenBank/DDBJ databases">
        <title>Evolution of Trichinella species and genotypes.</title>
        <authorList>
            <person name="Korhonen P.K."/>
            <person name="Edoardo P."/>
            <person name="Giuseppe L.R."/>
            <person name="Gasser R.B."/>
        </authorList>
    </citation>
    <scope>NUCLEOTIDE SEQUENCE [LARGE SCALE GENOMIC DNA]</scope>
    <source>
        <strain evidence="1">ISS2496</strain>
    </source>
</reference>